<name>A0A428MSC9_9BACI</name>
<dbReference type="PROSITE" id="PS51257">
    <property type="entry name" value="PROKAR_LIPOPROTEIN"/>
    <property type="match status" value="1"/>
</dbReference>
<feature type="transmembrane region" description="Helical" evidence="1">
    <location>
        <begin position="82"/>
        <end position="100"/>
    </location>
</feature>
<protein>
    <recommendedName>
        <fullName evidence="4">DUF2178 domain-containing protein</fullName>
    </recommendedName>
</protein>
<dbReference type="EMBL" id="RBVX01000101">
    <property type="protein sequence ID" value="RSL29041.1"/>
    <property type="molecule type" value="Genomic_DNA"/>
</dbReference>
<evidence type="ECO:0008006" key="4">
    <source>
        <dbReference type="Google" id="ProtNLM"/>
    </source>
</evidence>
<keyword evidence="1" id="KW-1133">Transmembrane helix</keyword>
<dbReference type="AlphaFoldDB" id="A0A428MSC9"/>
<organism evidence="2 3">
    <name type="scientific">Salibacterium salarium</name>
    <dbReference type="NCBI Taxonomy" id="284579"/>
    <lineage>
        <taxon>Bacteria</taxon>
        <taxon>Bacillati</taxon>
        <taxon>Bacillota</taxon>
        <taxon>Bacilli</taxon>
        <taxon>Bacillales</taxon>
        <taxon>Bacillaceae</taxon>
    </lineage>
</organism>
<keyword evidence="1" id="KW-0472">Membrane</keyword>
<dbReference type="Proteomes" id="UP000275076">
    <property type="component" value="Unassembled WGS sequence"/>
</dbReference>
<evidence type="ECO:0000256" key="1">
    <source>
        <dbReference type="SAM" id="Phobius"/>
    </source>
</evidence>
<gene>
    <name evidence="2" type="ORF">D7Z54_33310</name>
</gene>
<feature type="transmembrane region" description="Helical" evidence="1">
    <location>
        <begin position="112"/>
        <end position="133"/>
    </location>
</feature>
<feature type="transmembrane region" description="Helical" evidence="1">
    <location>
        <begin position="39"/>
        <end position="61"/>
    </location>
</feature>
<comment type="caution">
    <text evidence="2">The sequence shown here is derived from an EMBL/GenBank/DDBJ whole genome shotgun (WGS) entry which is preliminary data.</text>
</comment>
<reference evidence="2 3" key="1">
    <citation type="submission" date="2018-10" db="EMBL/GenBank/DDBJ databases">
        <title>Draft genome sequence of Bacillus salarius IM0101, isolated from a hypersaline soil in Inner Mongolia, China.</title>
        <authorList>
            <person name="Yamprayoonswat W."/>
            <person name="Boonvisut S."/>
            <person name="Jumpathong W."/>
            <person name="Sittihan S."/>
            <person name="Ruangsuj P."/>
            <person name="Wanthongcharoen S."/>
            <person name="Thongpramul N."/>
            <person name="Pimmason S."/>
            <person name="Yu B."/>
            <person name="Yasawong M."/>
        </authorList>
    </citation>
    <scope>NUCLEOTIDE SEQUENCE [LARGE SCALE GENOMIC DNA]</scope>
    <source>
        <strain evidence="2 3">IM0101</strain>
    </source>
</reference>
<evidence type="ECO:0000313" key="3">
    <source>
        <dbReference type="Proteomes" id="UP000275076"/>
    </source>
</evidence>
<keyword evidence="1" id="KW-0812">Transmembrane</keyword>
<sequence>MNGMNQKTKLILGWIIGLAIIAVISFACVKVYQGEELNLFHFFAIGLLIGGFFNLITWGGSNFYAPDSDEANDEMGKHIQKVSSDNSYFIIMVITVLFAYTSSETSWLSYEIALYLVTSLFFIVNPVVQLFTIKKYR</sequence>
<accession>A0A428MSC9</accession>
<keyword evidence="3" id="KW-1185">Reference proteome</keyword>
<feature type="transmembrane region" description="Helical" evidence="1">
    <location>
        <begin position="12"/>
        <end position="33"/>
    </location>
</feature>
<evidence type="ECO:0000313" key="2">
    <source>
        <dbReference type="EMBL" id="RSL29041.1"/>
    </source>
</evidence>
<proteinExistence type="predicted"/>